<keyword evidence="3 8" id="KW-0812">Transmembrane</keyword>
<evidence type="ECO:0000256" key="7">
    <source>
        <dbReference type="ARBA" id="ARBA00023136"/>
    </source>
</evidence>
<comment type="caution">
    <text evidence="10">The sequence shown here is derived from an EMBL/GenBank/DDBJ whole genome shotgun (WGS) entry which is preliminary data.</text>
</comment>
<comment type="subcellular location">
    <subcellularLocation>
        <location evidence="1">Cell membrane</location>
    </subcellularLocation>
</comment>
<reference evidence="10 11" key="1">
    <citation type="submission" date="2020-02" db="EMBL/GenBank/DDBJ databases">
        <title>Flavobacteriaceae Psychroflexus bacterium YR1-1, complete genome.</title>
        <authorList>
            <person name="Li Y."/>
            <person name="Wu S."/>
        </authorList>
    </citation>
    <scope>NUCLEOTIDE SEQUENCE [LARGE SCALE GENOMIC DNA]</scope>
    <source>
        <strain evidence="10 11">YR1-1</strain>
    </source>
</reference>
<evidence type="ECO:0000256" key="3">
    <source>
        <dbReference type="ARBA" id="ARBA00022692"/>
    </source>
</evidence>
<accession>A0A6B3R8W7</accession>
<dbReference type="AlphaFoldDB" id="A0A6B3R8W7"/>
<evidence type="ECO:0000259" key="9">
    <source>
        <dbReference type="Pfam" id="PF18967"/>
    </source>
</evidence>
<evidence type="ECO:0000256" key="1">
    <source>
        <dbReference type="ARBA" id="ARBA00004236"/>
    </source>
</evidence>
<proteinExistence type="predicted"/>
<keyword evidence="4" id="KW-0547">Nucleotide-binding</keyword>
<keyword evidence="2" id="KW-1003">Cell membrane</keyword>
<evidence type="ECO:0000256" key="4">
    <source>
        <dbReference type="ARBA" id="ARBA00022741"/>
    </source>
</evidence>
<evidence type="ECO:0000313" key="11">
    <source>
        <dbReference type="Proteomes" id="UP000478505"/>
    </source>
</evidence>
<keyword evidence="6" id="KW-0051">Antiviral defense</keyword>
<keyword evidence="5 8" id="KW-1133">Transmembrane helix</keyword>
<dbReference type="GO" id="GO:0000166">
    <property type="term" value="F:nucleotide binding"/>
    <property type="evidence" value="ECO:0007669"/>
    <property type="project" value="UniProtKB-KW"/>
</dbReference>
<evidence type="ECO:0000256" key="8">
    <source>
        <dbReference type="SAM" id="Phobius"/>
    </source>
</evidence>
<feature type="transmembrane region" description="Helical" evidence="8">
    <location>
        <begin position="146"/>
        <end position="167"/>
    </location>
</feature>
<evidence type="ECO:0000256" key="5">
    <source>
        <dbReference type="ARBA" id="ARBA00022989"/>
    </source>
</evidence>
<evidence type="ECO:0000256" key="2">
    <source>
        <dbReference type="ARBA" id="ARBA00022475"/>
    </source>
</evidence>
<protein>
    <recommendedName>
        <fullName evidence="9">Pycsar effector protein domain-containing protein</fullName>
    </recommendedName>
</protein>
<sequence length="173" mass="20424">MAQDTNNYWEQLERLEKLIKASELKAGILFSFHSLILGLFVDRISNFERILTENSVFMVFALLWLASVILSVYYCFKCFQPNMQLKYDTNVFFFKDAAHAFKDPEEFVEEITAICETNEEIVKQLSHQIHAESVIIDKKFYNIKKAIRFFVLSFIFVILMMFLWVMVEVIGVF</sequence>
<dbReference type="RefSeq" id="WP_164004705.1">
    <property type="nucleotide sequence ID" value="NZ_JAAIKD010000003.1"/>
</dbReference>
<evidence type="ECO:0000313" key="10">
    <source>
        <dbReference type="EMBL" id="NEV93994.1"/>
    </source>
</evidence>
<dbReference type="InterPro" id="IPR043760">
    <property type="entry name" value="PycTM_dom"/>
</dbReference>
<dbReference type="Pfam" id="PF18967">
    <property type="entry name" value="PycTM"/>
    <property type="match status" value="1"/>
</dbReference>
<dbReference type="Proteomes" id="UP000478505">
    <property type="component" value="Unassembled WGS sequence"/>
</dbReference>
<feature type="transmembrane region" description="Helical" evidence="8">
    <location>
        <begin position="56"/>
        <end position="76"/>
    </location>
</feature>
<evidence type="ECO:0000256" key="6">
    <source>
        <dbReference type="ARBA" id="ARBA00023118"/>
    </source>
</evidence>
<name>A0A6B3R8W7_9FLAO</name>
<feature type="transmembrane region" description="Helical" evidence="8">
    <location>
        <begin position="24"/>
        <end position="44"/>
    </location>
</feature>
<keyword evidence="7 8" id="KW-0472">Membrane</keyword>
<dbReference type="GO" id="GO:0051607">
    <property type="term" value="P:defense response to virus"/>
    <property type="evidence" value="ECO:0007669"/>
    <property type="project" value="UniProtKB-KW"/>
</dbReference>
<keyword evidence="11" id="KW-1185">Reference proteome</keyword>
<gene>
    <name evidence="10" type="ORF">G3567_07525</name>
</gene>
<dbReference type="GO" id="GO:0005886">
    <property type="term" value="C:plasma membrane"/>
    <property type="evidence" value="ECO:0007669"/>
    <property type="project" value="UniProtKB-SubCell"/>
</dbReference>
<dbReference type="EMBL" id="JAAIKD010000003">
    <property type="protein sequence ID" value="NEV93994.1"/>
    <property type="molecule type" value="Genomic_DNA"/>
</dbReference>
<feature type="domain" description="Pycsar effector protein" evidence="9">
    <location>
        <begin position="8"/>
        <end position="164"/>
    </location>
</feature>
<organism evidence="10 11">
    <name type="scientific">Psychroflexus aurantiacus</name>
    <dbReference type="NCBI Taxonomy" id="2709310"/>
    <lineage>
        <taxon>Bacteria</taxon>
        <taxon>Pseudomonadati</taxon>
        <taxon>Bacteroidota</taxon>
        <taxon>Flavobacteriia</taxon>
        <taxon>Flavobacteriales</taxon>
        <taxon>Flavobacteriaceae</taxon>
        <taxon>Psychroflexus</taxon>
    </lineage>
</organism>